<evidence type="ECO:0000313" key="2">
    <source>
        <dbReference type="Proteomes" id="UP001186974"/>
    </source>
</evidence>
<sequence length="68" mass="7481">MAAASKLSFDAASTSSPFLALPAEIRIMIYNYTFAHHLPGAANLSLLQTCRHIYTEAYIDGWKATTFV</sequence>
<reference evidence="1" key="1">
    <citation type="submission" date="2024-09" db="EMBL/GenBank/DDBJ databases">
        <title>Black Yeasts Isolated from many extreme environments.</title>
        <authorList>
            <person name="Coleine C."/>
            <person name="Stajich J.E."/>
            <person name="Selbmann L."/>
        </authorList>
    </citation>
    <scope>NUCLEOTIDE SEQUENCE</scope>
    <source>
        <strain evidence="1">CCFEE 5737</strain>
    </source>
</reference>
<accession>A0ACC3DI77</accession>
<evidence type="ECO:0000313" key="1">
    <source>
        <dbReference type="EMBL" id="KAK3076331.1"/>
    </source>
</evidence>
<keyword evidence="2" id="KW-1185">Reference proteome</keyword>
<dbReference type="EMBL" id="JAWDJW010004096">
    <property type="protein sequence ID" value="KAK3076331.1"/>
    <property type="molecule type" value="Genomic_DNA"/>
</dbReference>
<feature type="non-terminal residue" evidence="1">
    <location>
        <position position="68"/>
    </location>
</feature>
<protein>
    <submittedName>
        <fullName evidence="1">Uncharacterized protein</fullName>
    </submittedName>
</protein>
<proteinExistence type="predicted"/>
<comment type="caution">
    <text evidence="1">The sequence shown here is derived from an EMBL/GenBank/DDBJ whole genome shotgun (WGS) entry which is preliminary data.</text>
</comment>
<name>A0ACC3DI77_9PEZI</name>
<organism evidence="1 2">
    <name type="scientific">Coniosporium uncinatum</name>
    <dbReference type="NCBI Taxonomy" id="93489"/>
    <lineage>
        <taxon>Eukaryota</taxon>
        <taxon>Fungi</taxon>
        <taxon>Dikarya</taxon>
        <taxon>Ascomycota</taxon>
        <taxon>Pezizomycotina</taxon>
        <taxon>Dothideomycetes</taxon>
        <taxon>Dothideomycetes incertae sedis</taxon>
        <taxon>Coniosporium</taxon>
    </lineage>
</organism>
<dbReference type="Proteomes" id="UP001186974">
    <property type="component" value="Unassembled WGS sequence"/>
</dbReference>
<gene>
    <name evidence="1" type="ORF">LTS18_013305</name>
</gene>